<dbReference type="Proteomes" id="UP000214688">
    <property type="component" value="Chromosome"/>
</dbReference>
<protein>
    <recommendedName>
        <fullName evidence="6">Cytochrome c domain-containing protein</fullName>
    </recommendedName>
</protein>
<keyword evidence="1 4" id="KW-0349">Heme</keyword>
<keyword evidence="2 4" id="KW-0479">Metal-binding</keyword>
<dbReference type="InterPro" id="IPR036909">
    <property type="entry name" value="Cyt_c-like_dom_sf"/>
</dbReference>
<dbReference type="AlphaFoldDB" id="A0A223D0C3"/>
<dbReference type="GO" id="GO:0009055">
    <property type="term" value="F:electron transfer activity"/>
    <property type="evidence" value="ECO:0007669"/>
    <property type="project" value="InterPro"/>
</dbReference>
<keyword evidence="5" id="KW-0472">Membrane</keyword>
<evidence type="ECO:0000313" key="7">
    <source>
        <dbReference type="EMBL" id="ASS74863.1"/>
    </source>
</evidence>
<dbReference type="KEGG" id="tab:CIG75_07640"/>
<dbReference type="SUPFAM" id="SSF46626">
    <property type="entry name" value="Cytochrome c"/>
    <property type="match status" value="1"/>
</dbReference>
<sequence>MANDAEKNPAILLFGAAGLVLMGVIGTLVLPYFDEGIVTPTQTAKLRNYPSDSAEARGRHVYVREGCLYCHSQQVRPVRADSKLGPPSLPGDYYYDAPVVTSTQRFGPDLMWVGQRYSADWQHAHLLNPQQIGGPGSIMPKYNYLSQQDRDDLVAYLLSLKRAPETKD</sequence>
<dbReference type="GO" id="GO:0046872">
    <property type="term" value="F:metal ion binding"/>
    <property type="evidence" value="ECO:0007669"/>
    <property type="project" value="UniProtKB-KW"/>
</dbReference>
<accession>A0A223D0C3</accession>
<dbReference type="EMBL" id="CP022657">
    <property type="protein sequence ID" value="ASS74863.1"/>
    <property type="molecule type" value="Genomic_DNA"/>
</dbReference>
<dbReference type="PROSITE" id="PS51007">
    <property type="entry name" value="CYTC"/>
    <property type="match status" value="1"/>
</dbReference>
<feature type="transmembrane region" description="Helical" evidence="5">
    <location>
        <begin position="12"/>
        <end position="33"/>
    </location>
</feature>
<evidence type="ECO:0000256" key="2">
    <source>
        <dbReference type="ARBA" id="ARBA00022723"/>
    </source>
</evidence>
<dbReference type="Gene3D" id="1.10.760.10">
    <property type="entry name" value="Cytochrome c-like domain"/>
    <property type="match status" value="1"/>
</dbReference>
<reference evidence="7 8" key="1">
    <citation type="journal article" date="2015" name="Int. J. Syst. Evol. Microbiol.">
        <title>Tumebacillus algifaecis sp. nov., isolated from decomposing algal scum.</title>
        <authorList>
            <person name="Wu Y.F."/>
            <person name="Zhang B."/>
            <person name="Xing P."/>
            <person name="Wu Q.L."/>
            <person name="Liu S.J."/>
        </authorList>
    </citation>
    <scope>NUCLEOTIDE SEQUENCE [LARGE SCALE GENOMIC DNA]</scope>
    <source>
        <strain evidence="7 8">THMBR28</strain>
    </source>
</reference>
<dbReference type="RefSeq" id="WP_094236113.1">
    <property type="nucleotide sequence ID" value="NZ_CP022657.1"/>
</dbReference>
<dbReference type="GO" id="GO:0020037">
    <property type="term" value="F:heme binding"/>
    <property type="evidence" value="ECO:0007669"/>
    <property type="project" value="InterPro"/>
</dbReference>
<evidence type="ECO:0000313" key="8">
    <source>
        <dbReference type="Proteomes" id="UP000214688"/>
    </source>
</evidence>
<keyword evidence="5" id="KW-1133">Transmembrane helix</keyword>
<keyword evidence="3 4" id="KW-0408">Iron</keyword>
<gene>
    <name evidence="7" type="ORF">CIG75_07640</name>
</gene>
<dbReference type="Pfam" id="PF02433">
    <property type="entry name" value="FixO"/>
    <property type="match status" value="1"/>
</dbReference>
<evidence type="ECO:0000256" key="4">
    <source>
        <dbReference type="PROSITE-ProRule" id="PRU00433"/>
    </source>
</evidence>
<organism evidence="7 8">
    <name type="scientific">Tumebacillus algifaecis</name>
    <dbReference type="NCBI Taxonomy" id="1214604"/>
    <lineage>
        <taxon>Bacteria</taxon>
        <taxon>Bacillati</taxon>
        <taxon>Bacillota</taxon>
        <taxon>Bacilli</taxon>
        <taxon>Bacillales</taxon>
        <taxon>Alicyclobacillaceae</taxon>
        <taxon>Tumebacillus</taxon>
    </lineage>
</organism>
<proteinExistence type="predicted"/>
<dbReference type="InterPro" id="IPR003468">
    <property type="entry name" value="Cyt_c_oxidase_monohaem-su/FixO"/>
</dbReference>
<feature type="domain" description="Cytochrome c" evidence="6">
    <location>
        <begin position="53"/>
        <end position="161"/>
    </location>
</feature>
<dbReference type="InterPro" id="IPR009056">
    <property type="entry name" value="Cyt_c-like_dom"/>
</dbReference>
<name>A0A223D0C3_9BACL</name>
<evidence type="ECO:0000256" key="1">
    <source>
        <dbReference type="ARBA" id="ARBA00022617"/>
    </source>
</evidence>
<keyword evidence="8" id="KW-1185">Reference proteome</keyword>
<keyword evidence="5" id="KW-0812">Transmembrane</keyword>
<dbReference type="OrthoDB" id="9811395at2"/>
<evidence type="ECO:0000259" key="6">
    <source>
        <dbReference type="PROSITE" id="PS51007"/>
    </source>
</evidence>
<evidence type="ECO:0000256" key="3">
    <source>
        <dbReference type="ARBA" id="ARBA00023004"/>
    </source>
</evidence>
<evidence type="ECO:0000256" key="5">
    <source>
        <dbReference type="SAM" id="Phobius"/>
    </source>
</evidence>